<protein>
    <recommendedName>
        <fullName evidence="4">SHSP domain-containing protein</fullName>
    </recommendedName>
</protein>
<dbReference type="PANTHER" id="PTHR11527">
    <property type="entry name" value="HEAT-SHOCK PROTEIN 20 FAMILY MEMBER"/>
    <property type="match status" value="1"/>
</dbReference>
<gene>
    <name evidence="5" type="ORF">NSK_006759</name>
</gene>
<evidence type="ECO:0000259" key="4">
    <source>
        <dbReference type="PROSITE" id="PS01031"/>
    </source>
</evidence>
<dbReference type="AlphaFoldDB" id="A0A4D9CU24"/>
<proteinExistence type="inferred from homology"/>
<dbReference type="InterPro" id="IPR008978">
    <property type="entry name" value="HSP20-like_chaperone"/>
</dbReference>
<name>A0A4D9CU24_9STRA</name>
<dbReference type="SUPFAM" id="SSF49764">
    <property type="entry name" value="HSP20-like chaperones"/>
    <property type="match status" value="1"/>
</dbReference>
<dbReference type="InterPro" id="IPR002068">
    <property type="entry name" value="A-crystallin/Hsp20_dom"/>
</dbReference>
<dbReference type="EMBL" id="SDOX01000121">
    <property type="protein sequence ID" value="TFJ82094.1"/>
    <property type="molecule type" value="Genomic_DNA"/>
</dbReference>
<comment type="similarity">
    <text evidence="2 3">Belongs to the small heat shock protein (HSP20) family.</text>
</comment>
<dbReference type="CDD" id="cd06464">
    <property type="entry name" value="ACD_sHsps-like"/>
    <property type="match status" value="1"/>
</dbReference>
<evidence type="ECO:0000256" key="3">
    <source>
        <dbReference type="RuleBase" id="RU003616"/>
    </source>
</evidence>
<sequence>MALSRYWRDDPLGSNLIERDPFADFFSTGGGWLTPSVGGALNTGTSRGQPVVPSLNLDVKEKNNEFQVAVDAPGMKKEDFDVTFDNNVLRVACERKEEKEEEDARWHISERRWGSSSRSVRLPRTANGDGITAEYDSGVLKIHVPKTQESETRKTIRVS</sequence>
<feature type="domain" description="SHSP" evidence="4">
    <location>
        <begin position="46"/>
        <end position="159"/>
    </location>
</feature>
<evidence type="ECO:0000256" key="1">
    <source>
        <dbReference type="ARBA" id="ARBA00023016"/>
    </source>
</evidence>
<dbReference type="Gene3D" id="2.60.40.790">
    <property type="match status" value="1"/>
</dbReference>
<dbReference type="Pfam" id="PF00011">
    <property type="entry name" value="HSP20"/>
    <property type="match status" value="1"/>
</dbReference>
<comment type="caution">
    <text evidence="5">The sequence shown here is derived from an EMBL/GenBank/DDBJ whole genome shotgun (WGS) entry which is preliminary data.</text>
</comment>
<dbReference type="OrthoDB" id="44796at2759"/>
<dbReference type="InterPro" id="IPR031107">
    <property type="entry name" value="Small_HSP"/>
</dbReference>
<evidence type="ECO:0000313" key="5">
    <source>
        <dbReference type="EMBL" id="TFJ82094.1"/>
    </source>
</evidence>
<reference evidence="5 6" key="1">
    <citation type="submission" date="2019-01" db="EMBL/GenBank/DDBJ databases">
        <title>Nuclear Genome Assembly of the Microalgal Biofuel strain Nannochloropsis salina CCMP1776.</title>
        <authorList>
            <person name="Hovde B."/>
        </authorList>
    </citation>
    <scope>NUCLEOTIDE SEQUENCE [LARGE SCALE GENOMIC DNA]</scope>
    <source>
        <strain evidence="5 6">CCMP1776</strain>
    </source>
</reference>
<organism evidence="5 6">
    <name type="scientific">Nannochloropsis salina CCMP1776</name>
    <dbReference type="NCBI Taxonomy" id="1027361"/>
    <lineage>
        <taxon>Eukaryota</taxon>
        <taxon>Sar</taxon>
        <taxon>Stramenopiles</taxon>
        <taxon>Ochrophyta</taxon>
        <taxon>Eustigmatophyceae</taxon>
        <taxon>Eustigmatales</taxon>
        <taxon>Monodopsidaceae</taxon>
        <taxon>Microchloropsis</taxon>
        <taxon>Microchloropsis salina</taxon>
    </lineage>
</organism>
<dbReference type="Proteomes" id="UP000355283">
    <property type="component" value="Unassembled WGS sequence"/>
</dbReference>
<keyword evidence="1" id="KW-0346">Stress response</keyword>
<evidence type="ECO:0000256" key="2">
    <source>
        <dbReference type="PROSITE-ProRule" id="PRU00285"/>
    </source>
</evidence>
<keyword evidence="6" id="KW-1185">Reference proteome</keyword>
<evidence type="ECO:0000313" key="6">
    <source>
        <dbReference type="Proteomes" id="UP000355283"/>
    </source>
</evidence>
<accession>A0A4D9CU24</accession>
<dbReference type="PROSITE" id="PS01031">
    <property type="entry name" value="SHSP"/>
    <property type="match status" value="1"/>
</dbReference>